<keyword evidence="1" id="KW-1133">Transmembrane helix</keyword>
<evidence type="ECO:0000256" key="1">
    <source>
        <dbReference type="SAM" id="Phobius"/>
    </source>
</evidence>
<feature type="transmembrane region" description="Helical" evidence="1">
    <location>
        <begin position="388"/>
        <end position="407"/>
    </location>
</feature>
<protein>
    <recommendedName>
        <fullName evidence="4">Glycosyltransferase RgtA/B/C/D-like domain-containing protein</fullName>
    </recommendedName>
</protein>
<proteinExistence type="predicted"/>
<organism evidence="2 3">
    <name type="scientific">Anabaena subtropica FACHB-260</name>
    <dbReference type="NCBI Taxonomy" id="2692884"/>
    <lineage>
        <taxon>Bacteria</taxon>
        <taxon>Bacillati</taxon>
        <taxon>Cyanobacteriota</taxon>
        <taxon>Cyanophyceae</taxon>
        <taxon>Nostocales</taxon>
        <taxon>Nostocaceae</taxon>
        <taxon>Anabaena</taxon>
    </lineage>
</organism>
<feature type="transmembrane region" description="Helical" evidence="1">
    <location>
        <begin position="359"/>
        <end position="381"/>
    </location>
</feature>
<feature type="transmembrane region" description="Helical" evidence="1">
    <location>
        <begin position="231"/>
        <end position="249"/>
    </location>
</feature>
<reference evidence="2 3" key="1">
    <citation type="journal article" date="2020" name="ISME J.">
        <title>Comparative genomics reveals insights into cyanobacterial evolution and habitat adaptation.</title>
        <authorList>
            <person name="Chen M.Y."/>
            <person name="Teng W.K."/>
            <person name="Zhao L."/>
            <person name="Hu C.X."/>
            <person name="Zhou Y.K."/>
            <person name="Han B.P."/>
            <person name="Song L.R."/>
            <person name="Shu W.S."/>
        </authorList>
    </citation>
    <scope>NUCLEOTIDE SEQUENCE [LARGE SCALE GENOMIC DNA]</scope>
    <source>
        <strain evidence="2 3">FACHB-260</strain>
    </source>
</reference>
<feature type="transmembrane region" description="Helical" evidence="1">
    <location>
        <begin position="127"/>
        <end position="146"/>
    </location>
</feature>
<keyword evidence="1" id="KW-0812">Transmembrane</keyword>
<name>A0ABR8CJZ8_9NOST</name>
<dbReference type="RefSeq" id="WP_190405621.1">
    <property type="nucleotide sequence ID" value="NZ_JACJRF010000003.1"/>
</dbReference>
<feature type="transmembrane region" description="Helical" evidence="1">
    <location>
        <begin position="96"/>
        <end position="115"/>
    </location>
</feature>
<feature type="transmembrane region" description="Helical" evidence="1">
    <location>
        <begin position="206"/>
        <end position="224"/>
    </location>
</feature>
<feature type="transmembrane region" description="Helical" evidence="1">
    <location>
        <begin position="152"/>
        <end position="172"/>
    </location>
</feature>
<evidence type="ECO:0000313" key="2">
    <source>
        <dbReference type="EMBL" id="MBD2343148.1"/>
    </source>
</evidence>
<evidence type="ECO:0000313" key="3">
    <source>
        <dbReference type="Proteomes" id="UP000607281"/>
    </source>
</evidence>
<comment type="caution">
    <text evidence="2">The sequence shown here is derived from an EMBL/GenBank/DDBJ whole genome shotgun (WGS) entry which is preliminary data.</text>
</comment>
<dbReference type="Proteomes" id="UP000607281">
    <property type="component" value="Unassembled WGS sequence"/>
</dbReference>
<accession>A0ABR8CJZ8</accession>
<gene>
    <name evidence="2" type="ORF">H6G18_03165</name>
</gene>
<evidence type="ECO:0008006" key="4">
    <source>
        <dbReference type="Google" id="ProtNLM"/>
    </source>
</evidence>
<feature type="transmembrane region" description="Helical" evidence="1">
    <location>
        <begin position="304"/>
        <end position="323"/>
    </location>
</feature>
<keyword evidence="1" id="KW-0472">Membrane</keyword>
<feature type="transmembrane region" description="Helical" evidence="1">
    <location>
        <begin position="330"/>
        <end position="347"/>
    </location>
</feature>
<sequence length="524" mass="59999">MLKQLSLEKVSYILIFLSSIFGLFILSFVLINFTNYSGDQINDAYRVMAIWDGKWPTLGSGPTAWSGLVGEFYLPPLYYYLVFPFTALTADLSAQAMPNALLTLFSIPLLILTSYKLLENIEHNKRLFLSALAGFWYICLFQNIVMSTGNSLAGNPVSITFFLLCFVLLYTYQMEGKLSPTLELLSWIAYGLVLAIIANLHFSPLYVMPVVFIITVIFYISRNFQEKRRWILSGVAAFTAILAMTPYWIGEIGRNWINTARIISVVTKSSGGKEYGIAFLSRFKAIFNGYFGLGQEVYFIGESWKSLLISIIFLSLVLFIGMFKFRGNRILLNVLLLIWSIFLLAYSSTDMEKTYNPTFYKLLIYLAPIIFTICSLAYLNFPKRINQFLSVFIIACITISIVINLNFHHTYINSTSGIPRVLSTRDVADSLRKLPEKSTLCQPNGNYRNLRNDEYIDRYITKRSLNFIPNCQAGFYIIHPKYESLGNYKIKKTGEFPQELEKYQKTSKLTTETPLYYVYLLSDS</sequence>
<dbReference type="EMBL" id="JACJRF010000003">
    <property type="protein sequence ID" value="MBD2343148.1"/>
    <property type="molecule type" value="Genomic_DNA"/>
</dbReference>
<feature type="transmembrane region" description="Helical" evidence="1">
    <location>
        <begin position="12"/>
        <end position="33"/>
    </location>
</feature>
<keyword evidence="3" id="KW-1185">Reference proteome</keyword>